<comment type="catalytic activity">
    <reaction evidence="5">
        <text>ATP + H2O = ADP + phosphate + H(+)</text>
        <dbReference type="Rhea" id="RHEA:13065"/>
        <dbReference type="ChEBI" id="CHEBI:15377"/>
        <dbReference type="ChEBI" id="CHEBI:15378"/>
        <dbReference type="ChEBI" id="CHEBI:30616"/>
        <dbReference type="ChEBI" id="CHEBI:43474"/>
        <dbReference type="ChEBI" id="CHEBI:456216"/>
        <dbReference type="EC" id="3.6.4.13"/>
    </reaction>
</comment>
<dbReference type="PROSITE" id="PS50304">
    <property type="entry name" value="TUDOR"/>
    <property type="match status" value="1"/>
</dbReference>
<keyword evidence="4 9" id="KW-0347">Helicase</keyword>
<keyword evidence="3" id="KW-0378">Hydrolase</keyword>
<dbReference type="Gene3D" id="2.40.50.90">
    <property type="match status" value="1"/>
</dbReference>
<reference evidence="9" key="1">
    <citation type="journal article" date="2023" name="G3 (Bethesda)">
        <title>Whole genome assembly and annotation of the endangered Caribbean coral Acropora cervicornis.</title>
        <authorList>
            <person name="Selwyn J.D."/>
            <person name="Vollmer S.V."/>
        </authorList>
    </citation>
    <scope>NUCLEOTIDE SEQUENCE</scope>
    <source>
        <strain evidence="9">K2</strain>
    </source>
</reference>
<evidence type="ECO:0000313" key="9">
    <source>
        <dbReference type="EMBL" id="KAK2567406.1"/>
    </source>
</evidence>
<evidence type="ECO:0000256" key="1">
    <source>
        <dbReference type="ARBA" id="ARBA00012552"/>
    </source>
</evidence>
<dbReference type="SMART" id="SM00847">
    <property type="entry name" value="HA2"/>
    <property type="match status" value="1"/>
</dbReference>
<evidence type="ECO:0000259" key="6">
    <source>
        <dbReference type="PROSITE" id="PS50304"/>
    </source>
</evidence>
<evidence type="ECO:0000256" key="2">
    <source>
        <dbReference type="ARBA" id="ARBA00022490"/>
    </source>
</evidence>
<dbReference type="FunFam" id="1.20.120.1080:FF:000081">
    <property type="entry name" value="Tudor domain containing 9"/>
    <property type="match status" value="1"/>
</dbReference>
<dbReference type="SUPFAM" id="SSF52540">
    <property type="entry name" value="P-loop containing nucleoside triphosphate hydrolases"/>
    <property type="match status" value="1"/>
</dbReference>
<dbReference type="CDD" id="cd18791">
    <property type="entry name" value="SF2_C_RHA"/>
    <property type="match status" value="1"/>
</dbReference>
<evidence type="ECO:0000313" key="10">
    <source>
        <dbReference type="Proteomes" id="UP001249851"/>
    </source>
</evidence>
<dbReference type="GO" id="GO:0003724">
    <property type="term" value="F:RNA helicase activity"/>
    <property type="evidence" value="ECO:0007669"/>
    <property type="project" value="UniProtKB-EC"/>
</dbReference>
<dbReference type="InterPro" id="IPR035437">
    <property type="entry name" value="SNase_OB-fold_sf"/>
</dbReference>
<evidence type="ECO:0000256" key="3">
    <source>
        <dbReference type="ARBA" id="ARBA00022801"/>
    </source>
</evidence>
<reference evidence="9" key="2">
    <citation type="journal article" date="2023" name="Science">
        <title>Genomic signatures of disease resistance in endangered staghorn corals.</title>
        <authorList>
            <person name="Vollmer S.V."/>
            <person name="Selwyn J.D."/>
            <person name="Despard B.A."/>
            <person name="Roesel C.L."/>
        </authorList>
    </citation>
    <scope>NUCLEOTIDE SEQUENCE</scope>
    <source>
        <strain evidence="9">K2</strain>
    </source>
</reference>
<organism evidence="9 10">
    <name type="scientific">Acropora cervicornis</name>
    <name type="common">Staghorn coral</name>
    <dbReference type="NCBI Taxonomy" id="6130"/>
    <lineage>
        <taxon>Eukaryota</taxon>
        <taxon>Metazoa</taxon>
        <taxon>Cnidaria</taxon>
        <taxon>Anthozoa</taxon>
        <taxon>Hexacorallia</taxon>
        <taxon>Scleractinia</taxon>
        <taxon>Astrocoeniina</taxon>
        <taxon>Acroporidae</taxon>
        <taxon>Acropora</taxon>
    </lineage>
</organism>
<accession>A0AAD9VAL3</accession>
<keyword evidence="4 9" id="KW-0067">ATP-binding</keyword>
<sequence>MGDISLDMIKDFYSLKPLSKANNMTDAKITGRLLQHEPQDFRGELKLPKKNVQSPPTSPSFIGGYCSTGPKLEDLYDEMDQLESNPPLVVSDEEPAALREKEASHIFDNYSFDHTYSSDLPITSYRQQIVDTIESNSELPVVGRPPRFPNEYAKDQRYCNIIVTQPRRIAAVSISKRVCQERGWTQGSLVGYQIGRDKCISEDTRLSYVTTDVLLNKLIQEKNMNQFTHVILDEVHERDQSTDFCLLVVKKLLRTNSRLVKVVLMSATIQSDLFSMYFAVPVRGKVEGAPVVTVEGKSFNVVECYLEDLKDIAMLPDIIAEEPGIDRTGYELVGHLICHLDELEHTKSLRLWILPLHSKITSLEQGDVFKKPQEGFRKVILSTNIAESSITVPDIKYVIDFCLVKCLVCDAETNYQSLRMQWSSKASCIQRKGRAGRVSTGYCFRMVTRQFYESFIPEFGIPEMKRCPLSQLILRVKLFDIGPPKAILNLALQPPDTDDIERTILLLKQVGALTVHMRNGTINPWDGELTFIGKVIGQLPIDVHLGKLLVLSYVFGCLEECLVISAALSLRSFFANPYKREFEAYSKKMSWSESSYSDCITVLNAYKEWSMLKRRKGFPRGEHNWCSENFIQAGRIREVEEVIKELASRLKEFNIISIKPLHHKNSGSAESMRILKIVICGAFYPNYFSSSDLDEAEVMKIMSGHDPCTTVIVRNMPPHGALYRSAIARMFRQCGKGKALFFEDTRAYIEFETPPSVEQQSNVLPAVYKAIKMRQLRMPLKLFISEAKSKQMDQYMEQRSSIADRIATSLLARDSSSVGRVDPNQINLPKKGYLEIVTSVVIDAGHFWAQKPESESARGLQRLQDRINNNEGRNLRPINRRSLQIGMPCVALFEEDEMFYRAKLVSFKDNFHMEVFFVDFGNAALVHVRHLREMQQEFMSLPFQAFECMLCELAPVPTAHCPAGAWSKRATQRFIELTENRKLAAKLLIDEGFAMYQEESHASKMAHQNASSEGDHDNITWLDPVRDMEALEVQDRDDVCTMVTLRGPESPIEMSFYSTTNIGRLRDTTLMPNIHGLLSIVSLLFAPCAELRTDPEKRQYTGALVGLGYDPITGYALLPDHDSELVFEVEITQDDIIQINSVRTAINMAFESDEERSQWGTSVVERLQNSSRRTINKLVLKHRETKKPLGFPRPCRWNQIDPAYKMEPGKDKSETECAPYTLHDGIAISNRPLEEEDENNRVKKAEMMEKMEWLRSLEGRSSELFRHEVVCPLCMVQCRHPRGVSIHLRSHTHRDLEHHLHND</sequence>
<dbReference type="SUPFAM" id="SSF63748">
    <property type="entry name" value="Tudor/PWWP/MBT"/>
    <property type="match status" value="1"/>
</dbReference>
<evidence type="ECO:0000259" key="7">
    <source>
        <dbReference type="PROSITE" id="PS51192"/>
    </source>
</evidence>
<dbReference type="Gene3D" id="1.20.120.1080">
    <property type="match status" value="1"/>
</dbReference>
<feature type="domain" description="Helicase C-terminal" evidence="8">
    <location>
        <begin position="308"/>
        <end position="480"/>
    </location>
</feature>
<dbReference type="InterPro" id="IPR014001">
    <property type="entry name" value="Helicase_ATP-bd"/>
</dbReference>
<dbReference type="PANTHER" id="PTHR18934">
    <property type="entry name" value="ATP-DEPENDENT RNA HELICASE"/>
    <property type="match status" value="1"/>
</dbReference>
<dbReference type="InterPro" id="IPR007502">
    <property type="entry name" value="Helicase-assoc_dom"/>
</dbReference>
<dbReference type="GO" id="GO:0003723">
    <property type="term" value="F:RNA binding"/>
    <property type="evidence" value="ECO:0007669"/>
    <property type="project" value="TreeGrafter"/>
</dbReference>
<protein>
    <recommendedName>
        <fullName evidence="1">RNA helicase</fullName>
        <ecNumber evidence="1">3.6.4.13</ecNumber>
    </recommendedName>
</protein>
<dbReference type="PANTHER" id="PTHR18934:SF113">
    <property type="entry name" value="ATP-DEPENDENT RNA HELICASE TDRD9"/>
    <property type="match status" value="1"/>
</dbReference>
<dbReference type="Proteomes" id="UP001249851">
    <property type="component" value="Unassembled WGS sequence"/>
</dbReference>
<name>A0AAD9VAL3_ACRCE</name>
<evidence type="ECO:0000256" key="4">
    <source>
        <dbReference type="ARBA" id="ARBA00022806"/>
    </source>
</evidence>
<dbReference type="PROSITE" id="PS51192">
    <property type="entry name" value="HELICASE_ATP_BIND_1"/>
    <property type="match status" value="1"/>
</dbReference>
<gene>
    <name evidence="9" type="ORF">P5673_008216</name>
</gene>
<dbReference type="InterPro" id="IPR027417">
    <property type="entry name" value="P-loop_NTPase"/>
</dbReference>
<dbReference type="Pfam" id="PF00567">
    <property type="entry name" value="TUDOR"/>
    <property type="match status" value="1"/>
</dbReference>
<feature type="domain" description="Helicase ATP-binding" evidence="7">
    <location>
        <begin position="161"/>
        <end position="287"/>
    </location>
</feature>
<dbReference type="Gene3D" id="2.30.30.140">
    <property type="match status" value="1"/>
</dbReference>
<dbReference type="EC" id="3.6.4.13" evidence="1"/>
<dbReference type="SMART" id="SM00333">
    <property type="entry name" value="TUDOR"/>
    <property type="match status" value="1"/>
</dbReference>
<keyword evidence="10" id="KW-1185">Reference proteome</keyword>
<evidence type="ECO:0000259" key="8">
    <source>
        <dbReference type="PROSITE" id="PS51194"/>
    </source>
</evidence>
<dbReference type="InterPro" id="IPR002999">
    <property type="entry name" value="Tudor"/>
</dbReference>
<evidence type="ECO:0000256" key="5">
    <source>
        <dbReference type="ARBA" id="ARBA00047984"/>
    </source>
</evidence>
<keyword evidence="2" id="KW-0963">Cytoplasm</keyword>
<dbReference type="Gene3D" id="3.40.50.300">
    <property type="entry name" value="P-loop containing nucleotide triphosphate hydrolases"/>
    <property type="match status" value="2"/>
</dbReference>
<feature type="domain" description="Tudor" evidence="6">
    <location>
        <begin position="882"/>
        <end position="941"/>
    </location>
</feature>
<dbReference type="GO" id="GO:0016787">
    <property type="term" value="F:hydrolase activity"/>
    <property type="evidence" value="ECO:0007669"/>
    <property type="project" value="UniProtKB-KW"/>
</dbReference>
<keyword evidence="4 9" id="KW-0547">Nucleotide-binding</keyword>
<proteinExistence type="predicted"/>
<dbReference type="Pfam" id="PF21010">
    <property type="entry name" value="HA2_C"/>
    <property type="match status" value="1"/>
</dbReference>
<dbReference type="SMART" id="SM00490">
    <property type="entry name" value="HELICc"/>
    <property type="match status" value="1"/>
</dbReference>
<dbReference type="SMART" id="SM00487">
    <property type="entry name" value="DEXDc"/>
    <property type="match status" value="1"/>
</dbReference>
<dbReference type="PROSITE" id="PS51194">
    <property type="entry name" value="HELICASE_CTER"/>
    <property type="match status" value="1"/>
</dbReference>
<comment type="caution">
    <text evidence="9">The sequence shown here is derived from an EMBL/GenBank/DDBJ whole genome shotgun (WGS) entry which is preliminary data.</text>
</comment>
<dbReference type="InterPro" id="IPR001650">
    <property type="entry name" value="Helicase_C-like"/>
</dbReference>
<dbReference type="Pfam" id="PF00271">
    <property type="entry name" value="Helicase_C"/>
    <property type="match status" value="1"/>
</dbReference>
<dbReference type="EMBL" id="JARQWQ010000014">
    <property type="protein sequence ID" value="KAK2567406.1"/>
    <property type="molecule type" value="Genomic_DNA"/>
</dbReference>